<dbReference type="AlphaFoldDB" id="A0A9W9ESM8"/>
<dbReference type="EMBL" id="JAPQKH010000007">
    <property type="protein sequence ID" value="KAJ5087282.1"/>
    <property type="molecule type" value="Genomic_DNA"/>
</dbReference>
<gene>
    <name evidence="1" type="ORF">N7456_010898</name>
</gene>
<proteinExistence type="predicted"/>
<reference evidence="1" key="1">
    <citation type="submission" date="2022-11" db="EMBL/GenBank/DDBJ databases">
        <authorList>
            <person name="Petersen C."/>
        </authorList>
    </citation>
    <scope>NUCLEOTIDE SEQUENCE</scope>
    <source>
        <strain evidence="1">IBT 30069</strain>
    </source>
</reference>
<organism evidence="1 2">
    <name type="scientific">Penicillium angulare</name>
    <dbReference type="NCBI Taxonomy" id="116970"/>
    <lineage>
        <taxon>Eukaryota</taxon>
        <taxon>Fungi</taxon>
        <taxon>Dikarya</taxon>
        <taxon>Ascomycota</taxon>
        <taxon>Pezizomycotina</taxon>
        <taxon>Eurotiomycetes</taxon>
        <taxon>Eurotiomycetidae</taxon>
        <taxon>Eurotiales</taxon>
        <taxon>Aspergillaceae</taxon>
        <taxon>Penicillium</taxon>
    </lineage>
</organism>
<sequence length="226" mass="25866">MASPSNDSWEAEGDMLQRCMESAKYNGKKISKGKLTLTDLNKDGWSIIDNRQQLTNTECDWIQSLDLPPNFDDQGNSPYRNVDYLRQNLPAMTLTGRTGPGVIFIEVIHRMPDNEFYISDLMKLVYEQNFSLAGLKYIFAKTVINTDTNNCYRKICQKHGIDFRAKDEKTWKLGSSDFKALIGCGIGQAMASFVLCAFGQGVKRISRIVIWRDRHELNMRFDIENV</sequence>
<protein>
    <submittedName>
        <fullName evidence="1">Uncharacterized protein</fullName>
    </submittedName>
</protein>
<dbReference type="Proteomes" id="UP001149165">
    <property type="component" value="Unassembled WGS sequence"/>
</dbReference>
<name>A0A9W9ESM8_9EURO</name>
<evidence type="ECO:0000313" key="2">
    <source>
        <dbReference type="Proteomes" id="UP001149165"/>
    </source>
</evidence>
<comment type="caution">
    <text evidence="1">The sequence shown here is derived from an EMBL/GenBank/DDBJ whole genome shotgun (WGS) entry which is preliminary data.</text>
</comment>
<keyword evidence="2" id="KW-1185">Reference proteome</keyword>
<dbReference type="OrthoDB" id="4364220at2759"/>
<reference evidence="1" key="2">
    <citation type="journal article" date="2023" name="IMA Fungus">
        <title>Comparative genomic study of the Penicillium genus elucidates a diverse pangenome and 15 lateral gene transfer events.</title>
        <authorList>
            <person name="Petersen C."/>
            <person name="Sorensen T."/>
            <person name="Nielsen M.R."/>
            <person name="Sondergaard T.E."/>
            <person name="Sorensen J.L."/>
            <person name="Fitzpatrick D.A."/>
            <person name="Frisvad J.C."/>
            <person name="Nielsen K.L."/>
        </authorList>
    </citation>
    <scope>NUCLEOTIDE SEQUENCE</scope>
    <source>
        <strain evidence="1">IBT 30069</strain>
    </source>
</reference>
<evidence type="ECO:0000313" key="1">
    <source>
        <dbReference type="EMBL" id="KAJ5087282.1"/>
    </source>
</evidence>
<accession>A0A9W9ESM8</accession>